<dbReference type="EMBL" id="FZNW01000003">
    <property type="protein sequence ID" value="SNR35730.1"/>
    <property type="molecule type" value="Genomic_DNA"/>
</dbReference>
<comment type="subcellular location">
    <subcellularLocation>
        <location evidence="9">Cell membrane</location>
        <topology evidence="9">Multi-pass membrane protein</topology>
    </subcellularLocation>
</comment>
<evidence type="ECO:0000256" key="9">
    <source>
        <dbReference type="HAMAP-Rule" id="MF_00161"/>
    </source>
</evidence>
<keyword evidence="6 9" id="KW-0378">Hydrolase</keyword>
<name>A0A238VMY9_9PSEU</name>
<dbReference type="EC" id="3.4.23.36" evidence="9"/>
<dbReference type="AlphaFoldDB" id="A0A238VMY9"/>
<evidence type="ECO:0000256" key="3">
    <source>
        <dbReference type="ARBA" id="ARBA00022670"/>
    </source>
</evidence>
<evidence type="ECO:0000256" key="2">
    <source>
        <dbReference type="ARBA" id="ARBA00022475"/>
    </source>
</evidence>
<feature type="transmembrane region" description="Helical" evidence="9">
    <location>
        <begin position="28"/>
        <end position="51"/>
    </location>
</feature>
<comment type="similarity">
    <text evidence="1 9 11">Belongs to the peptidase A8 family.</text>
</comment>
<reference evidence="12 13" key="1">
    <citation type="submission" date="2017-06" db="EMBL/GenBank/DDBJ databases">
        <authorList>
            <person name="Kim H.J."/>
            <person name="Triplett B.A."/>
        </authorList>
    </citation>
    <scope>NUCLEOTIDE SEQUENCE [LARGE SCALE GENOMIC DNA]</scope>
    <source>
        <strain evidence="12 13">DSM 45207</strain>
    </source>
</reference>
<keyword evidence="13" id="KW-1185">Reference proteome</keyword>
<evidence type="ECO:0000313" key="13">
    <source>
        <dbReference type="Proteomes" id="UP000198348"/>
    </source>
</evidence>
<organism evidence="12 13">
    <name type="scientific">Haloechinothrix alba</name>
    <dbReference type="NCBI Taxonomy" id="664784"/>
    <lineage>
        <taxon>Bacteria</taxon>
        <taxon>Bacillati</taxon>
        <taxon>Actinomycetota</taxon>
        <taxon>Actinomycetes</taxon>
        <taxon>Pseudonocardiales</taxon>
        <taxon>Pseudonocardiaceae</taxon>
        <taxon>Haloechinothrix</taxon>
    </lineage>
</organism>
<keyword evidence="3 9" id="KW-0645">Protease</keyword>
<comment type="function">
    <text evidence="9 10">This protein specifically catalyzes the removal of signal peptides from prolipoproteins.</text>
</comment>
<comment type="catalytic activity">
    <reaction evidence="9 10">
        <text>Release of signal peptides from bacterial membrane prolipoproteins. Hydrolyzes -Xaa-Yaa-Zaa-|-(S,diacylglyceryl)Cys-, in which Xaa is hydrophobic (preferably Leu), and Yaa (Ala or Ser) and Zaa (Gly or Ala) have small, neutral side chains.</text>
        <dbReference type="EC" id="3.4.23.36"/>
    </reaction>
</comment>
<evidence type="ECO:0000256" key="7">
    <source>
        <dbReference type="ARBA" id="ARBA00022989"/>
    </source>
</evidence>
<proteinExistence type="inferred from homology"/>
<dbReference type="NCBIfam" id="TIGR00077">
    <property type="entry name" value="lspA"/>
    <property type="match status" value="1"/>
</dbReference>
<accession>A0A238VMY9</accession>
<feature type="active site" evidence="9">
    <location>
        <position position="141"/>
    </location>
</feature>
<gene>
    <name evidence="9" type="primary">lspA</name>
    <name evidence="12" type="ORF">SAMN06265360_103140</name>
</gene>
<dbReference type="Proteomes" id="UP000198348">
    <property type="component" value="Unassembled WGS sequence"/>
</dbReference>
<evidence type="ECO:0000256" key="6">
    <source>
        <dbReference type="ARBA" id="ARBA00022801"/>
    </source>
</evidence>
<dbReference type="UniPathway" id="UPA00665"/>
<dbReference type="HAMAP" id="MF_00161">
    <property type="entry name" value="LspA"/>
    <property type="match status" value="1"/>
</dbReference>
<keyword evidence="2 9" id="KW-1003">Cell membrane</keyword>
<comment type="pathway">
    <text evidence="9">Protein modification; lipoprotein biosynthesis (signal peptide cleavage).</text>
</comment>
<dbReference type="GO" id="GO:0006508">
    <property type="term" value="P:proteolysis"/>
    <property type="evidence" value="ECO:0007669"/>
    <property type="project" value="UniProtKB-KW"/>
</dbReference>
<feature type="transmembrane region" description="Helical" evidence="9">
    <location>
        <begin position="152"/>
        <end position="176"/>
    </location>
</feature>
<evidence type="ECO:0000256" key="5">
    <source>
        <dbReference type="ARBA" id="ARBA00022750"/>
    </source>
</evidence>
<dbReference type="GO" id="GO:0004190">
    <property type="term" value="F:aspartic-type endopeptidase activity"/>
    <property type="evidence" value="ECO:0007669"/>
    <property type="project" value="UniProtKB-UniRule"/>
</dbReference>
<keyword evidence="7 9" id="KW-1133">Transmembrane helix</keyword>
<feature type="transmembrane region" description="Helical" evidence="9">
    <location>
        <begin position="82"/>
        <end position="101"/>
    </location>
</feature>
<dbReference type="PANTHER" id="PTHR33695">
    <property type="entry name" value="LIPOPROTEIN SIGNAL PEPTIDASE"/>
    <property type="match status" value="1"/>
</dbReference>
<protein>
    <recommendedName>
        <fullName evidence="9">Lipoprotein signal peptidase</fullName>
        <ecNumber evidence="9">3.4.23.36</ecNumber>
    </recommendedName>
    <alternativeName>
        <fullName evidence="9">Prolipoprotein signal peptidase</fullName>
    </alternativeName>
    <alternativeName>
        <fullName evidence="9">Signal peptidase II</fullName>
        <shortName evidence="9">SPase II</shortName>
    </alternativeName>
</protein>
<dbReference type="GO" id="GO:0005886">
    <property type="term" value="C:plasma membrane"/>
    <property type="evidence" value="ECO:0007669"/>
    <property type="project" value="UniProtKB-SubCell"/>
</dbReference>
<evidence type="ECO:0000256" key="8">
    <source>
        <dbReference type="ARBA" id="ARBA00023136"/>
    </source>
</evidence>
<dbReference type="OrthoDB" id="4308908at2"/>
<keyword evidence="5 9" id="KW-0064">Aspartyl protease</keyword>
<evidence type="ECO:0000256" key="1">
    <source>
        <dbReference type="ARBA" id="ARBA00006139"/>
    </source>
</evidence>
<keyword evidence="8 9" id="KW-0472">Membrane</keyword>
<evidence type="ECO:0000313" key="12">
    <source>
        <dbReference type="EMBL" id="SNR35730.1"/>
    </source>
</evidence>
<dbReference type="PANTHER" id="PTHR33695:SF1">
    <property type="entry name" value="LIPOPROTEIN SIGNAL PEPTIDASE"/>
    <property type="match status" value="1"/>
</dbReference>
<feature type="transmembrane region" description="Helical" evidence="9">
    <location>
        <begin position="108"/>
        <end position="125"/>
    </location>
</feature>
<dbReference type="PRINTS" id="PR00781">
    <property type="entry name" value="LIPOSIGPTASE"/>
</dbReference>
<dbReference type="PROSITE" id="PS00855">
    <property type="entry name" value="SPASE_II"/>
    <property type="match status" value="1"/>
</dbReference>
<sequence>MGWAHGQDEARDNGRVTTEQLPPRRIGIVTAVTVLVFALDVLTKVLVVATLEGREPVRVLGGAVYLQLIRNPGAAFSLASGLTWLLALIAIGVVVAIIWIARKLRSKAWAVGLGLVLAGALGNLVDRIFREPAVLRGHVVDFVSVFAPDGRIWPVFNVADSAIVVGAVLIVILTLLGRDYDSAGPPADRLPDDATREGRE</sequence>
<dbReference type="InterPro" id="IPR001872">
    <property type="entry name" value="Peptidase_A8"/>
</dbReference>
<keyword evidence="4 9" id="KW-0812">Transmembrane</keyword>
<feature type="active site" evidence="9">
    <location>
        <position position="160"/>
    </location>
</feature>
<evidence type="ECO:0000256" key="10">
    <source>
        <dbReference type="RuleBase" id="RU000594"/>
    </source>
</evidence>
<evidence type="ECO:0000256" key="11">
    <source>
        <dbReference type="RuleBase" id="RU004181"/>
    </source>
</evidence>
<dbReference type="Pfam" id="PF01252">
    <property type="entry name" value="Peptidase_A8"/>
    <property type="match status" value="1"/>
</dbReference>
<evidence type="ECO:0000256" key="4">
    <source>
        <dbReference type="ARBA" id="ARBA00022692"/>
    </source>
</evidence>